<feature type="transmembrane region" description="Helical" evidence="1">
    <location>
        <begin position="157"/>
        <end position="175"/>
    </location>
</feature>
<feature type="transmembrane region" description="Helical" evidence="1">
    <location>
        <begin position="93"/>
        <end position="113"/>
    </location>
</feature>
<feature type="transmembrane region" description="Helical" evidence="1">
    <location>
        <begin position="246"/>
        <end position="267"/>
    </location>
</feature>
<dbReference type="STRING" id="869279.SE15_11605"/>
<dbReference type="SUPFAM" id="SSF103473">
    <property type="entry name" value="MFS general substrate transporter"/>
    <property type="match status" value="1"/>
</dbReference>
<evidence type="ECO:0000256" key="1">
    <source>
        <dbReference type="SAM" id="Phobius"/>
    </source>
</evidence>
<dbReference type="AlphaFoldDB" id="A0A0N8GQ50"/>
<feature type="transmembrane region" description="Helical" evidence="1">
    <location>
        <begin position="327"/>
        <end position="346"/>
    </location>
</feature>
<feature type="transmembrane region" description="Helical" evidence="1">
    <location>
        <begin position="273"/>
        <end position="292"/>
    </location>
</feature>
<dbReference type="PANTHER" id="PTHR23526">
    <property type="entry name" value="INTEGRAL MEMBRANE TRANSPORT PROTEIN-RELATED"/>
    <property type="match status" value="1"/>
</dbReference>
<organism evidence="2 3">
    <name type="scientific">Thermanaerothrix daxensis</name>
    <dbReference type="NCBI Taxonomy" id="869279"/>
    <lineage>
        <taxon>Bacteria</taxon>
        <taxon>Bacillati</taxon>
        <taxon>Chloroflexota</taxon>
        <taxon>Anaerolineae</taxon>
        <taxon>Anaerolineales</taxon>
        <taxon>Anaerolineaceae</taxon>
        <taxon>Thermanaerothrix</taxon>
    </lineage>
</organism>
<keyword evidence="1" id="KW-1133">Transmembrane helix</keyword>
<dbReference type="InterPro" id="IPR036259">
    <property type="entry name" value="MFS_trans_sf"/>
</dbReference>
<feature type="transmembrane region" description="Helical" evidence="1">
    <location>
        <begin position="27"/>
        <end position="46"/>
    </location>
</feature>
<feature type="transmembrane region" description="Helical" evidence="1">
    <location>
        <begin position="119"/>
        <end position="145"/>
    </location>
</feature>
<accession>A0A0N8GQ50</accession>
<feature type="transmembrane region" description="Helical" evidence="1">
    <location>
        <begin position="392"/>
        <end position="410"/>
    </location>
</feature>
<evidence type="ECO:0000313" key="2">
    <source>
        <dbReference type="EMBL" id="KPL82714.1"/>
    </source>
</evidence>
<dbReference type="InterPro" id="IPR052528">
    <property type="entry name" value="Sugar_transport-like"/>
</dbReference>
<reference evidence="2 3" key="1">
    <citation type="submission" date="2015-07" db="EMBL/GenBank/DDBJ databases">
        <title>Whole genome sequence of Thermanaerothrix daxensis DSM 23592.</title>
        <authorList>
            <person name="Hemp J."/>
            <person name="Ward L.M."/>
            <person name="Pace L.A."/>
            <person name="Fischer W.W."/>
        </authorList>
    </citation>
    <scope>NUCLEOTIDE SEQUENCE [LARGE SCALE GENOMIC DNA]</scope>
    <source>
        <strain evidence="2 3">GNS-1</strain>
    </source>
</reference>
<name>A0A0N8GQ50_9CHLR</name>
<feature type="transmembrane region" description="Helical" evidence="1">
    <location>
        <begin position="304"/>
        <end position="321"/>
    </location>
</feature>
<dbReference type="Pfam" id="PF07690">
    <property type="entry name" value="MFS_1"/>
    <property type="match status" value="1"/>
</dbReference>
<dbReference type="GO" id="GO:0022857">
    <property type="term" value="F:transmembrane transporter activity"/>
    <property type="evidence" value="ECO:0007669"/>
    <property type="project" value="InterPro"/>
</dbReference>
<evidence type="ECO:0008006" key="4">
    <source>
        <dbReference type="Google" id="ProtNLM"/>
    </source>
</evidence>
<feature type="transmembrane region" description="Helical" evidence="1">
    <location>
        <begin position="52"/>
        <end position="72"/>
    </location>
</feature>
<comment type="caution">
    <text evidence="2">The sequence shown here is derived from an EMBL/GenBank/DDBJ whole genome shotgun (WGS) entry which is preliminary data.</text>
</comment>
<dbReference type="Gene3D" id="1.20.1250.20">
    <property type="entry name" value="MFS general substrate transporter like domains"/>
    <property type="match status" value="1"/>
</dbReference>
<dbReference type="Proteomes" id="UP000050544">
    <property type="component" value="Unassembled WGS sequence"/>
</dbReference>
<dbReference type="EMBL" id="LGKO01000005">
    <property type="protein sequence ID" value="KPL82714.1"/>
    <property type="molecule type" value="Genomic_DNA"/>
</dbReference>
<sequence>MVALKRFFAGPPDLNPIQQRNFRNVELDAIAVGLANAAAPFLPVFLTRLGASSFQVGLLSSLPALTGLILALPMGQFLQRQRNIVRWFSLSRMGYILGYGLIGVLSLLMPPHFRVVGILLLWALATIPQTMLSITFSVVMNAVAGPHYRFDLMTRRWSILGITTSVAVLLIGQLLDRITFPLNYQVVFTGLGLAGVLSYYFSSQIVLPDLPVPDEAEAQSLKVRLAGYLRILRNERAFLSFVARRFIFLTGSALVAPIFPLYFVRVVHASDGWIATINTAQTAILMVGYFFWSSQSRRRGTRWILLWTTFGVEMYPVLVALTARVELITLFAGIAGIFQAGLNLVFFDELMKRVPLEYSASFVALAQELQYVSSMVAPILGTSLADWLGLHAALWIGGAVQLVGFALFATMDRAKAARISGEGEPADS</sequence>
<evidence type="ECO:0000313" key="3">
    <source>
        <dbReference type="Proteomes" id="UP000050544"/>
    </source>
</evidence>
<dbReference type="InterPro" id="IPR011701">
    <property type="entry name" value="MFS"/>
</dbReference>
<dbReference type="PANTHER" id="PTHR23526:SF2">
    <property type="entry name" value="MAJOR FACILITATOR SUPERFAMILY (MFS) PROFILE DOMAIN-CONTAINING PROTEIN"/>
    <property type="match status" value="1"/>
</dbReference>
<keyword evidence="1" id="KW-0472">Membrane</keyword>
<feature type="transmembrane region" description="Helical" evidence="1">
    <location>
        <begin position="181"/>
        <end position="201"/>
    </location>
</feature>
<gene>
    <name evidence="2" type="ORF">SE15_11605</name>
</gene>
<protein>
    <recommendedName>
        <fullName evidence="4">Major facilitator superfamily (MFS) profile domain-containing protein</fullName>
    </recommendedName>
</protein>
<keyword evidence="1" id="KW-0812">Transmembrane</keyword>
<feature type="transmembrane region" description="Helical" evidence="1">
    <location>
        <begin position="358"/>
        <end position="380"/>
    </location>
</feature>
<keyword evidence="3" id="KW-1185">Reference proteome</keyword>
<proteinExistence type="predicted"/>